<dbReference type="InterPro" id="IPR036390">
    <property type="entry name" value="WH_DNA-bd_sf"/>
</dbReference>
<dbReference type="GO" id="GO:0006950">
    <property type="term" value="P:response to stress"/>
    <property type="evidence" value="ECO:0007669"/>
    <property type="project" value="TreeGrafter"/>
</dbReference>
<keyword evidence="6" id="KW-1185">Reference proteome</keyword>
<dbReference type="Proteomes" id="UP000199659">
    <property type="component" value="Unassembled WGS sequence"/>
</dbReference>
<dbReference type="InterPro" id="IPR023187">
    <property type="entry name" value="Tscrpt_reg_MarR-type_CS"/>
</dbReference>
<dbReference type="Gene3D" id="1.10.10.10">
    <property type="entry name" value="Winged helix-like DNA-binding domain superfamily/Winged helix DNA-binding domain"/>
    <property type="match status" value="1"/>
</dbReference>
<dbReference type="PANTHER" id="PTHR33164">
    <property type="entry name" value="TRANSCRIPTIONAL REGULATOR, MARR FAMILY"/>
    <property type="match status" value="1"/>
</dbReference>
<dbReference type="PANTHER" id="PTHR33164:SF43">
    <property type="entry name" value="HTH-TYPE TRANSCRIPTIONAL REPRESSOR YETL"/>
    <property type="match status" value="1"/>
</dbReference>
<name>A0A1I6IQ29_9FIRM</name>
<dbReference type="RefSeq" id="WP_092559616.1">
    <property type="nucleotide sequence ID" value="NZ_FOYZ01000003.1"/>
</dbReference>
<dbReference type="InterPro" id="IPR000835">
    <property type="entry name" value="HTH_MarR-typ"/>
</dbReference>
<dbReference type="PROSITE" id="PS01117">
    <property type="entry name" value="HTH_MARR_1"/>
    <property type="match status" value="1"/>
</dbReference>
<keyword evidence="2 5" id="KW-0238">DNA-binding</keyword>
<proteinExistence type="predicted"/>
<protein>
    <submittedName>
        <fullName evidence="5">Winged helix DNA-binding domain-containing protein</fullName>
    </submittedName>
</protein>
<dbReference type="OrthoDB" id="2063997at2"/>
<evidence type="ECO:0000259" key="4">
    <source>
        <dbReference type="PROSITE" id="PS50995"/>
    </source>
</evidence>
<dbReference type="STRING" id="37658.SAMN05661086_01018"/>
<keyword evidence="1" id="KW-0805">Transcription regulation</keyword>
<dbReference type="GO" id="GO:0003700">
    <property type="term" value="F:DNA-binding transcription factor activity"/>
    <property type="evidence" value="ECO:0007669"/>
    <property type="project" value="InterPro"/>
</dbReference>
<reference evidence="5 6" key="1">
    <citation type="submission" date="2016-10" db="EMBL/GenBank/DDBJ databases">
        <authorList>
            <person name="de Groot N.N."/>
        </authorList>
    </citation>
    <scope>NUCLEOTIDE SEQUENCE [LARGE SCALE GENOMIC DNA]</scope>
    <source>
        <strain evidence="5 6">743A</strain>
    </source>
</reference>
<dbReference type="AlphaFoldDB" id="A0A1I6IQ29"/>
<dbReference type="SUPFAM" id="SSF46785">
    <property type="entry name" value="Winged helix' DNA-binding domain"/>
    <property type="match status" value="1"/>
</dbReference>
<dbReference type="SMART" id="SM00347">
    <property type="entry name" value="HTH_MARR"/>
    <property type="match status" value="1"/>
</dbReference>
<dbReference type="EMBL" id="FOYZ01000003">
    <property type="protein sequence ID" value="SFR68857.1"/>
    <property type="molecule type" value="Genomic_DNA"/>
</dbReference>
<dbReference type="PRINTS" id="PR00598">
    <property type="entry name" value="HTHMARR"/>
</dbReference>
<keyword evidence="3" id="KW-0804">Transcription</keyword>
<feature type="domain" description="HTH marR-type" evidence="4">
    <location>
        <begin position="1"/>
        <end position="144"/>
    </location>
</feature>
<accession>A0A1I6IQ29</accession>
<dbReference type="Pfam" id="PF01047">
    <property type="entry name" value="MarR"/>
    <property type="match status" value="1"/>
</dbReference>
<evidence type="ECO:0000313" key="6">
    <source>
        <dbReference type="Proteomes" id="UP000199659"/>
    </source>
</evidence>
<dbReference type="GO" id="GO:0003677">
    <property type="term" value="F:DNA binding"/>
    <property type="evidence" value="ECO:0007669"/>
    <property type="project" value="UniProtKB-KW"/>
</dbReference>
<dbReference type="PROSITE" id="PS50995">
    <property type="entry name" value="HTH_MARR_2"/>
    <property type="match status" value="1"/>
</dbReference>
<sequence length="167" mass="19610">MVKEFIKRYVTVLHRFRNIAKKMKSAHLPHVEFVTLSCIQEMVEQNTKTEPNLPGVKISDITKRMDATKPAISKKIRSLEEKEYVKRVSDKKDKRVVYLTVTEEGRKALEESKKEITDFLTVVFQKMGSEDVEQLLHLNEKLVDLIIEELGDIEEKERESAEYEKYH</sequence>
<evidence type="ECO:0000313" key="5">
    <source>
        <dbReference type="EMBL" id="SFR68857.1"/>
    </source>
</evidence>
<dbReference type="InterPro" id="IPR039422">
    <property type="entry name" value="MarR/SlyA-like"/>
</dbReference>
<organism evidence="5 6">
    <name type="scientific">Anaeromicropila populeti</name>
    <dbReference type="NCBI Taxonomy" id="37658"/>
    <lineage>
        <taxon>Bacteria</taxon>
        <taxon>Bacillati</taxon>
        <taxon>Bacillota</taxon>
        <taxon>Clostridia</taxon>
        <taxon>Lachnospirales</taxon>
        <taxon>Lachnospiraceae</taxon>
        <taxon>Anaeromicropila</taxon>
    </lineage>
</organism>
<evidence type="ECO:0000256" key="1">
    <source>
        <dbReference type="ARBA" id="ARBA00023015"/>
    </source>
</evidence>
<evidence type="ECO:0000256" key="3">
    <source>
        <dbReference type="ARBA" id="ARBA00023163"/>
    </source>
</evidence>
<dbReference type="InterPro" id="IPR036388">
    <property type="entry name" value="WH-like_DNA-bd_sf"/>
</dbReference>
<evidence type="ECO:0000256" key="2">
    <source>
        <dbReference type="ARBA" id="ARBA00023125"/>
    </source>
</evidence>
<gene>
    <name evidence="5" type="ORF">SAMN05661086_01018</name>
</gene>